<keyword evidence="21" id="KW-1185">Reference proteome</keyword>
<evidence type="ECO:0000256" key="10">
    <source>
        <dbReference type="ARBA" id="ARBA00022692"/>
    </source>
</evidence>
<keyword evidence="9" id="KW-0808">Transferase</keyword>
<dbReference type="RefSeq" id="WP_091531784.1">
    <property type="nucleotide sequence ID" value="NZ_FOOC01000002.1"/>
</dbReference>
<evidence type="ECO:0000256" key="15">
    <source>
        <dbReference type="ARBA" id="ARBA00023012"/>
    </source>
</evidence>
<dbReference type="Pfam" id="PF02518">
    <property type="entry name" value="HATPase_c"/>
    <property type="match status" value="1"/>
</dbReference>
<dbReference type="EMBL" id="FOOC01000002">
    <property type="protein sequence ID" value="SFF34611.1"/>
    <property type="molecule type" value="Genomic_DNA"/>
</dbReference>
<dbReference type="GO" id="GO:0005886">
    <property type="term" value="C:plasma membrane"/>
    <property type="evidence" value="ECO:0007669"/>
    <property type="project" value="UniProtKB-SubCell"/>
</dbReference>
<evidence type="ECO:0000256" key="14">
    <source>
        <dbReference type="ARBA" id="ARBA00022989"/>
    </source>
</evidence>
<keyword evidence="6" id="KW-1003">Cell membrane</keyword>
<dbReference type="GO" id="GO:0006355">
    <property type="term" value="P:regulation of DNA-templated transcription"/>
    <property type="evidence" value="ECO:0007669"/>
    <property type="project" value="InterPro"/>
</dbReference>
<keyword evidence="8" id="KW-0592">Phosphate transport</keyword>
<evidence type="ECO:0000256" key="1">
    <source>
        <dbReference type="ARBA" id="ARBA00000085"/>
    </source>
</evidence>
<dbReference type="Gene3D" id="3.30.450.20">
    <property type="entry name" value="PAS domain"/>
    <property type="match status" value="1"/>
</dbReference>
<dbReference type="Proteomes" id="UP000199771">
    <property type="component" value="Unassembled WGS sequence"/>
</dbReference>
<dbReference type="CDD" id="cd00130">
    <property type="entry name" value="PAS"/>
    <property type="match status" value="1"/>
</dbReference>
<dbReference type="SUPFAM" id="SSF55785">
    <property type="entry name" value="PYP-like sensor domain (PAS domain)"/>
    <property type="match status" value="1"/>
</dbReference>
<proteinExistence type="predicted"/>
<accession>A0A1I2I257</accession>
<keyword evidence="14 18" id="KW-1133">Transmembrane helix</keyword>
<evidence type="ECO:0000313" key="21">
    <source>
        <dbReference type="Proteomes" id="UP000199771"/>
    </source>
</evidence>
<feature type="transmembrane region" description="Helical" evidence="18">
    <location>
        <begin position="31"/>
        <end position="61"/>
    </location>
</feature>
<evidence type="ECO:0000259" key="19">
    <source>
        <dbReference type="PROSITE" id="PS50109"/>
    </source>
</evidence>
<dbReference type="CDD" id="cd00082">
    <property type="entry name" value="HisKA"/>
    <property type="match status" value="1"/>
</dbReference>
<keyword evidence="13" id="KW-0067">ATP-binding</keyword>
<keyword evidence="7" id="KW-0597">Phosphoprotein</keyword>
<dbReference type="InterPro" id="IPR014310">
    <property type="entry name" value="Sig_transdc_His_kinase_PhoR"/>
</dbReference>
<keyword evidence="15" id="KW-0902">Two-component regulatory system</keyword>
<name>A0A1I2I257_9GAMM</name>
<comment type="subcellular location">
    <subcellularLocation>
        <location evidence="2">Cell membrane</location>
    </subcellularLocation>
</comment>
<evidence type="ECO:0000256" key="2">
    <source>
        <dbReference type="ARBA" id="ARBA00004236"/>
    </source>
</evidence>
<dbReference type="PANTHER" id="PTHR45453">
    <property type="entry name" value="PHOSPHATE REGULON SENSOR PROTEIN PHOR"/>
    <property type="match status" value="1"/>
</dbReference>
<dbReference type="InterPro" id="IPR005467">
    <property type="entry name" value="His_kinase_dom"/>
</dbReference>
<dbReference type="Pfam" id="PF11808">
    <property type="entry name" value="PhoR"/>
    <property type="match status" value="1"/>
</dbReference>
<evidence type="ECO:0000256" key="8">
    <source>
        <dbReference type="ARBA" id="ARBA00022592"/>
    </source>
</evidence>
<evidence type="ECO:0000256" key="5">
    <source>
        <dbReference type="ARBA" id="ARBA00022448"/>
    </source>
</evidence>
<dbReference type="Gene3D" id="1.10.287.130">
    <property type="match status" value="1"/>
</dbReference>
<dbReference type="GO" id="GO:0006817">
    <property type="term" value="P:phosphate ion transport"/>
    <property type="evidence" value="ECO:0007669"/>
    <property type="project" value="UniProtKB-KW"/>
</dbReference>
<dbReference type="STRING" id="1076937.SAMN04488120_102329"/>
<evidence type="ECO:0000256" key="7">
    <source>
        <dbReference type="ARBA" id="ARBA00022553"/>
    </source>
</evidence>
<dbReference type="InterPro" id="IPR000014">
    <property type="entry name" value="PAS"/>
</dbReference>
<dbReference type="InterPro" id="IPR004358">
    <property type="entry name" value="Sig_transdc_His_kin-like_C"/>
</dbReference>
<dbReference type="InterPro" id="IPR003594">
    <property type="entry name" value="HATPase_dom"/>
</dbReference>
<dbReference type="SMART" id="SM00387">
    <property type="entry name" value="HATPase_c"/>
    <property type="match status" value="1"/>
</dbReference>
<dbReference type="FunFam" id="1.10.287.130:FF:000001">
    <property type="entry name" value="Two-component sensor histidine kinase"/>
    <property type="match status" value="1"/>
</dbReference>
<dbReference type="SMART" id="SM00388">
    <property type="entry name" value="HisKA"/>
    <property type="match status" value="1"/>
</dbReference>
<sequence>MSDRPPSPPVIPATPTDPPARALWRVALGRLALVALLGAGAGWLFGVPAMGCSLALALYAGAQIRNLIRLRIWLRRPKHYELPESRGLWGEVFDGLLELQRKNRKKKKRLAAIVAEFQASTAALPDGAVVLGERGEISWFNNAARRLLGLRMPQDVGIRVPNLIRHPEFTAYFERGEFEREVEVPSPVNAAKTLSLRIIPYGQNQKLLIVRDISERQMLDAARRDFVANASHELRTPLTVLRGYLDMMEMDAQEQGPLAPWRVPIAEMRNQALRMEALVNDMLKLARLESGRAQMREELLDVPAMVQRAVEDGRRLSDGQHRFEADIDTGLLLYGGETELHSILTNLITNAVRYTPAGGAIRVSWTEVPGQGGRLCVADTGIGIAQQDIPRLTERFYRVDVGRSRASGGTGLGLSIVKHALEAFDGRLDIESEVGVGSTFSCIFPPQRITRRSSKPAAATSQ</sequence>
<evidence type="ECO:0000256" key="11">
    <source>
        <dbReference type="ARBA" id="ARBA00022741"/>
    </source>
</evidence>
<evidence type="ECO:0000256" key="17">
    <source>
        <dbReference type="ARBA" id="ARBA00025207"/>
    </source>
</evidence>
<evidence type="ECO:0000256" key="3">
    <source>
        <dbReference type="ARBA" id="ARBA00012438"/>
    </source>
</evidence>
<dbReference type="EC" id="2.7.13.3" evidence="3"/>
<keyword evidence="16 18" id="KW-0472">Membrane</keyword>
<dbReference type="PRINTS" id="PR00344">
    <property type="entry name" value="BCTRLSENSOR"/>
</dbReference>
<dbReference type="SUPFAM" id="SSF47384">
    <property type="entry name" value="Homodimeric domain of signal transducing histidine kinase"/>
    <property type="match status" value="1"/>
</dbReference>
<dbReference type="InterPro" id="IPR035965">
    <property type="entry name" value="PAS-like_dom_sf"/>
</dbReference>
<dbReference type="NCBIfam" id="NF008235">
    <property type="entry name" value="PRK11006.1"/>
    <property type="match status" value="1"/>
</dbReference>
<dbReference type="NCBIfam" id="TIGR02966">
    <property type="entry name" value="phoR_proteo"/>
    <property type="match status" value="1"/>
</dbReference>
<evidence type="ECO:0000256" key="18">
    <source>
        <dbReference type="SAM" id="Phobius"/>
    </source>
</evidence>
<comment type="catalytic activity">
    <reaction evidence="1">
        <text>ATP + protein L-histidine = ADP + protein N-phospho-L-histidine.</text>
        <dbReference type="EC" id="2.7.13.3"/>
    </reaction>
</comment>
<keyword evidence="12 20" id="KW-0418">Kinase</keyword>
<protein>
    <recommendedName>
        <fullName evidence="4">Phosphate regulon sensor protein PhoR</fullName>
        <ecNumber evidence="3">2.7.13.3</ecNumber>
    </recommendedName>
</protein>
<evidence type="ECO:0000313" key="20">
    <source>
        <dbReference type="EMBL" id="SFF34611.1"/>
    </source>
</evidence>
<dbReference type="SUPFAM" id="SSF55874">
    <property type="entry name" value="ATPase domain of HSP90 chaperone/DNA topoisomerase II/histidine kinase"/>
    <property type="match status" value="1"/>
</dbReference>
<dbReference type="Pfam" id="PF00512">
    <property type="entry name" value="HisKA"/>
    <property type="match status" value="1"/>
</dbReference>
<evidence type="ECO:0000256" key="6">
    <source>
        <dbReference type="ARBA" id="ARBA00022475"/>
    </source>
</evidence>
<keyword evidence="5" id="KW-0813">Transport</keyword>
<dbReference type="OrthoDB" id="9813151at2"/>
<dbReference type="InterPro" id="IPR036890">
    <property type="entry name" value="HATPase_C_sf"/>
</dbReference>
<dbReference type="Gene3D" id="3.30.565.10">
    <property type="entry name" value="Histidine kinase-like ATPase, C-terminal domain"/>
    <property type="match status" value="1"/>
</dbReference>
<comment type="function">
    <text evidence="17">Member of the two-component regulatory system PhoR/PhoB involved in the phosphate regulon genes expression. PhoR may function as a membrane-associated protein kinase that phosphorylates PhoB in response to environmental signals.</text>
</comment>
<dbReference type="InterPro" id="IPR013767">
    <property type="entry name" value="PAS_fold"/>
</dbReference>
<keyword evidence="10 18" id="KW-0812">Transmembrane</keyword>
<dbReference type="InterPro" id="IPR003661">
    <property type="entry name" value="HisK_dim/P_dom"/>
</dbReference>
<dbReference type="InterPro" id="IPR021766">
    <property type="entry name" value="PhoR_N"/>
</dbReference>
<feature type="domain" description="Histidine kinase" evidence="19">
    <location>
        <begin position="229"/>
        <end position="448"/>
    </location>
</feature>
<evidence type="ECO:0000256" key="13">
    <source>
        <dbReference type="ARBA" id="ARBA00022840"/>
    </source>
</evidence>
<organism evidence="20 21">
    <name type="scientific">Fontimonas thermophila</name>
    <dbReference type="NCBI Taxonomy" id="1076937"/>
    <lineage>
        <taxon>Bacteria</taxon>
        <taxon>Pseudomonadati</taxon>
        <taxon>Pseudomonadota</taxon>
        <taxon>Gammaproteobacteria</taxon>
        <taxon>Nevskiales</taxon>
        <taxon>Nevskiaceae</taxon>
        <taxon>Fontimonas</taxon>
    </lineage>
</organism>
<dbReference type="AlphaFoldDB" id="A0A1I2I257"/>
<evidence type="ECO:0000256" key="4">
    <source>
        <dbReference type="ARBA" id="ARBA00019665"/>
    </source>
</evidence>
<dbReference type="GO" id="GO:0000155">
    <property type="term" value="F:phosphorelay sensor kinase activity"/>
    <property type="evidence" value="ECO:0007669"/>
    <property type="project" value="InterPro"/>
</dbReference>
<dbReference type="Pfam" id="PF00989">
    <property type="entry name" value="PAS"/>
    <property type="match status" value="1"/>
</dbReference>
<reference evidence="20 21" key="1">
    <citation type="submission" date="2016-10" db="EMBL/GenBank/DDBJ databases">
        <authorList>
            <person name="de Groot N.N."/>
        </authorList>
    </citation>
    <scope>NUCLEOTIDE SEQUENCE [LARGE SCALE GENOMIC DNA]</scope>
    <source>
        <strain evidence="20 21">DSM 23609</strain>
    </source>
</reference>
<gene>
    <name evidence="20" type="ORF">SAMN04488120_102329</name>
</gene>
<evidence type="ECO:0000256" key="16">
    <source>
        <dbReference type="ARBA" id="ARBA00023136"/>
    </source>
</evidence>
<dbReference type="InterPro" id="IPR036097">
    <property type="entry name" value="HisK_dim/P_sf"/>
</dbReference>
<evidence type="ECO:0000256" key="9">
    <source>
        <dbReference type="ARBA" id="ARBA00022679"/>
    </source>
</evidence>
<dbReference type="GO" id="GO:0016036">
    <property type="term" value="P:cellular response to phosphate starvation"/>
    <property type="evidence" value="ECO:0007669"/>
    <property type="project" value="TreeGrafter"/>
</dbReference>
<dbReference type="PANTHER" id="PTHR45453:SF1">
    <property type="entry name" value="PHOSPHATE REGULON SENSOR PROTEIN PHOR"/>
    <property type="match status" value="1"/>
</dbReference>
<evidence type="ECO:0000256" key="12">
    <source>
        <dbReference type="ARBA" id="ARBA00022777"/>
    </source>
</evidence>
<dbReference type="GO" id="GO:0005524">
    <property type="term" value="F:ATP binding"/>
    <property type="evidence" value="ECO:0007669"/>
    <property type="project" value="UniProtKB-KW"/>
</dbReference>
<dbReference type="FunFam" id="3.30.565.10:FF:000006">
    <property type="entry name" value="Sensor histidine kinase WalK"/>
    <property type="match status" value="1"/>
</dbReference>
<keyword evidence="11" id="KW-0547">Nucleotide-binding</keyword>
<dbReference type="PROSITE" id="PS50109">
    <property type="entry name" value="HIS_KIN"/>
    <property type="match status" value="1"/>
</dbReference>
<dbReference type="GO" id="GO:0004721">
    <property type="term" value="F:phosphoprotein phosphatase activity"/>
    <property type="evidence" value="ECO:0007669"/>
    <property type="project" value="InterPro"/>
</dbReference>
<dbReference type="InterPro" id="IPR050351">
    <property type="entry name" value="BphY/WalK/GraS-like"/>
</dbReference>